<dbReference type="STRING" id="1328314.Achr_21700"/>
<keyword evidence="4" id="KW-1185">Reference proteome</keyword>
<dbReference type="EMBL" id="CP010415">
    <property type="protein sequence ID" value="AJE21619.1"/>
    <property type="molecule type" value="Genomic_DNA"/>
</dbReference>
<dbReference type="SUPFAM" id="SSF56059">
    <property type="entry name" value="Glutathione synthetase ATP-binding domain-like"/>
    <property type="match status" value="1"/>
</dbReference>
<sequence length="541" mass="57107">MNAPQTAVERDGLCLIQSIGDGRPLAAAASPASLGFKAWNLARMAALGLPVPPAFVLGTGWCGRAQEVGPPLWETALGELQVLTGLTLGDSRHPLLLSVRSGAPVSMPGMLETLLNIGLSDATLPGLVRLTGNPRLAWDAYRRLIAGYGEVVAGIDARHFEADLDALRGGQDERELDFAALRELAGRYLATYRREAGEAFPQDARAQLGAAIGAVFASWNSARARAYRALHGLDEAMGTAVTVQRMVFGNAGGLSGAGVGFTRNPSSGEPAPWVDFLFNAQGEDVVSGRRSAPGHDELAAVAPAVWDELLRACATLERDFGDMQDFEFTVQDGRLYLLQTRSGKRTPQAAARIALDLCDAGLIAPEVARERTAGLDERALALRVIAAGEGQTLQPLARAASAASGVVSGEIALDEAVARRRKAAGASVVLVRRDAETRDIAALDLADGLLTQRGARTSHAAVVARQMGKVCLVGCDALSIDEAGRSLRIGERIVKEGEPITLDGNEGVIYAGMAKLEERVPEGLLERLARLRDVPGNARPD</sequence>
<dbReference type="Gene3D" id="3.50.30.10">
    <property type="entry name" value="Phosphohistidine domain"/>
    <property type="match status" value="1"/>
</dbReference>
<reference evidence="3 4" key="1">
    <citation type="journal article" date="2015" name="PLoS ONE">
        <title>Azotobacter Genomes: The Genome of Azotobacter chroococcum NCIMB 8003 (ATCC 4412).</title>
        <authorList>
            <person name="Robson R.L."/>
            <person name="Jones R."/>
            <person name="Robson R.M."/>
            <person name="Schwartz A."/>
            <person name="Richardson T.H."/>
        </authorList>
    </citation>
    <scope>NUCLEOTIDE SEQUENCE [LARGE SCALE GENOMIC DNA]</scope>
    <source>
        <strain evidence="3 4">NCIMB 8003</strain>
    </source>
</reference>
<dbReference type="InterPro" id="IPR010121">
    <property type="entry name" value="Pyruvate_phosphate_dikinase"/>
</dbReference>
<dbReference type="KEGG" id="acx:Achr_21700"/>
<dbReference type="Pfam" id="PF00391">
    <property type="entry name" value="PEP-utilizers"/>
    <property type="match status" value="1"/>
</dbReference>
<dbReference type="Gene3D" id="3.30.1490.20">
    <property type="entry name" value="ATP-grasp fold, A domain"/>
    <property type="match status" value="1"/>
</dbReference>
<dbReference type="HOGENOM" id="CLU_015345_2_0_6"/>
<keyword evidence="3" id="KW-0418">Kinase</keyword>
<organism evidence="3 4">
    <name type="scientific">Azotobacter chroococcum NCIMB 8003</name>
    <dbReference type="NCBI Taxonomy" id="1328314"/>
    <lineage>
        <taxon>Bacteria</taxon>
        <taxon>Pseudomonadati</taxon>
        <taxon>Pseudomonadota</taxon>
        <taxon>Gammaproteobacteria</taxon>
        <taxon>Pseudomonadales</taxon>
        <taxon>Pseudomonadaceae</taxon>
        <taxon>Azotobacter</taxon>
    </lineage>
</organism>
<accession>A0A0C4WMK3</accession>
<dbReference type="GO" id="GO:0005524">
    <property type="term" value="F:ATP binding"/>
    <property type="evidence" value="ECO:0007669"/>
    <property type="project" value="InterPro"/>
</dbReference>
<dbReference type="PANTHER" id="PTHR22931:SF9">
    <property type="entry name" value="PYRUVATE, PHOSPHATE DIKINASE 1, CHLOROPLASTIC"/>
    <property type="match status" value="1"/>
</dbReference>
<dbReference type="Gene3D" id="1.20.80.30">
    <property type="match status" value="1"/>
</dbReference>
<dbReference type="GO" id="GO:0050242">
    <property type="term" value="F:pyruvate, phosphate dikinase activity"/>
    <property type="evidence" value="ECO:0007669"/>
    <property type="project" value="InterPro"/>
</dbReference>
<feature type="domain" description="Pyruvate phosphate dikinase AMP/ATP-binding" evidence="2">
    <location>
        <begin position="307"/>
        <end position="354"/>
    </location>
</feature>
<protein>
    <submittedName>
        <fullName evidence="3">Phosphoenolpyruvate synthase/pyruvate phosphate dikinase</fullName>
    </submittedName>
</protein>
<evidence type="ECO:0000313" key="4">
    <source>
        <dbReference type="Proteomes" id="UP000068210"/>
    </source>
</evidence>
<dbReference type="PANTHER" id="PTHR22931">
    <property type="entry name" value="PHOSPHOENOLPYRUVATE DIKINASE-RELATED"/>
    <property type="match status" value="1"/>
</dbReference>
<dbReference type="AlphaFoldDB" id="A0A0C4WMK3"/>
<dbReference type="InterPro" id="IPR018274">
    <property type="entry name" value="PEP_util_AS"/>
</dbReference>
<dbReference type="GO" id="GO:0016301">
    <property type="term" value="F:kinase activity"/>
    <property type="evidence" value="ECO:0007669"/>
    <property type="project" value="UniProtKB-KW"/>
</dbReference>
<proteinExistence type="predicted"/>
<dbReference type="Gene3D" id="1.10.189.10">
    <property type="entry name" value="Pyruvate Phosphate Dikinase, domain 2"/>
    <property type="match status" value="1"/>
</dbReference>
<gene>
    <name evidence="3" type="primary">ppdK</name>
    <name evidence="3" type="ORF">Achr_21700</name>
</gene>
<dbReference type="PROSITE" id="PS00370">
    <property type="entry name" value="PEP_ENZYMES_PHOS_SITE"/>
    <property type="match status" value="1"/>
</dbReference>
<feature type="domain" description="Pyruvate phosphate dikinase AMP/ATP-binding" evidence="2">
    <location>
        <begin position="95"/>
        <end position="291"/>
    </location>
</feature>
<keyword evidence="3" id="KW-0670">Pyruvate</keyword>
<evidence type="ECO:0000259" key="2">
    <source>
        <dbReference type="Pfam" id="PF01326"/>
    </source>
</evidence>
<dbReference type="Proteomes" id="UP000068210">
    <property type="component" value="Chromosome"/>
</dbReference>
<evidence type="ECO:0000313" key="3">
    <source>
        <dbReference type="EMBL" id="AJE21619.1"/>
    </source>
</evidence>
<dbReference type="RefSeq" id="WP_039804271.1">
    <property type="nucleotide sequence ID" value="NZ_CP010415.1"/>
</dbReference>
<dbReference type="InterPro" id="IPR036637">
    <property type="entry name" value="Phosphohistidine_dom_sf"/>
</dbReference>
<dbReference type="SUPFAM" id="SSF52009">
    <property type="entry name" value="Phosphohistidine domain"/>
    <property type="match status" value="1"/>
</dbReference>
<dbReference type="Gene3D" id="3.30.470.20">
    <property type="entry name" value="ATP-grasp fold, B domain"/>
    <property type="match status" value="1"/>
</dbReference>
<dbReference type="InterPro" id="IPR013815">
    <property type="entry name" value="ATP_grasp_subdomain_1"/>
</dbReference>
<dbReference type="Pfam" id="PF01326">
    <property type="entry name" value="PPDK_N"/>
    <property type="match status" value="2"/>
</dbReference>
<evidence type="ECO:0000259" key="1">
    <source>
        <dbReference type="Pfam" id="PF00391"/>
    </source>
</evidence>
<feature type="domain" description="PEP-utilising enzyme mobile" evidence="1">
    <location>
        <begin position="427"/>
        <end position="507"/>
    </location>
</feature>
<dbReference type="InterPro" id="IPR002192">
    <property type="entry name" value="PPDK_AMP/ATP-bd"/>
</dbReference>
<dbReference type="InterPro" id="IPR008279">
    <property type="entry name" value="PEP-util_enz_mobile_dom"/>
</dbReference>
<keyword evidence="3" id="KW-0808">Transferase</keyword>
<name>A0A0C4WMK3_9GAMM</name>